<comment type="caution">
    <text evidence="2">The sequence shown here is derived from an EMBL/GenBank/DDBJ whole genome shotgun (WGS) entry which is preliminary data.</text>
</comment>
<organism evidence="2 3">
    <name type="scientific">Prorocentrum cordatum</name>
    <dbReference type="NCBI Taxonomy" id="2364126"/>
    <lineage>
        <taxon>Eukaryota</taxon>
        <taxon>Sar</taxon>
        <taxon>Alveolata</taxon>
        <taxon>Dinophyceae</taxon>
        <taxon>Prorocentrales</taxon>
        <taxon>Prorocentraceae</taxon>
        <taxon>Prorocentrum</taxon>
    </lineage>
</organism>
<feature type="compositionally biased region" description="Basic residues" evidence="1">
    <location>
        <begin position="129"/>
        <end position="138"/>
    </location>
</feature>
<feature type="compositionally biased region" description="Basic residues" evidence="1">
    <location>
        <begin position="77"/>
        <end position="89"/>
    </location>
</feature>
<feature type="non-terminal residue" evidence="2">
    <location>
        <position position="1"/>
    </location>
</feature>
<feature type="compositionally biased region" description="Basic and acidic residues" evidence="1">
    <location>
        <begin position="97"/>
        <end position="124"/>
    </location>
</feature>
<gene>
    <name evidence="2" type="ORF">PCOR1329_LOCUS5808</name>
</gene>
<feature type="compositionally biased region" description="Basic and acidic residues" evidence="1">
    <location>
        <begin position="204"/>
        <end position="214"/>
    </location>
</feature>
<feature type="compositionally biased region" description="Gly residues" evidence="1">
    <location>
        <begin position="54"/>
        <end position="63"/>
    </location>
</feature>
<feature type="compositionally biased region" description="Basic residues" evidence="1">
    <location>
        <begin position="1"/>
        <end position="17"/>
    </location>
</feature>
<dbReference type="Proteomes" id="UP001189429">
    <property type="component" value="Unassembled WGS sequence"/>
</dbReference>
<feature type="region of interest" description="Disordered" evidence="1">
    <location>
        <begin position="189"/>
        <end position="237"/>
    </location>
</feature>
<accession>A0ABN9PWE3</accession>
<proteinExistence type="predicted"/>
<evidence type="ECO:0000313" key="2">
    <source>
        <dbReference type="EMBL" id="CAK0796421.1"/>
    </source>
</evidence>
<sequence length="266" mass="28937">PVLQRRRRGRQRSRRAPPPRGPVRERGRHVRAGALGGGGPREQRRRAGAPGEAGRPGQGGGARGPLRQHAWRGQGVGRRRRHRHRRRQPVRGPRQGHTGDRGVRRPRHQERVHTAWGGESRDRGALPGARHRGRARVRVGRDAVSARGGRGGPGSAGCPGRRRWARLGRCCVSEPLSFPWLILHRDSLASPGGQVGGGGPSQKGSDEPGPHEKFPPPSPRTTQTTSQKARKAAETPRCLLTRRFQKGVFGKSVAILAQGSILFPGD</sequence>
<evidence type="ECO:0000256" key="1">
    <source>
        <dbReference type="SAM" id="MobiDB-lite"/>
    </source>
</evidence>
<dbReference type="EMBL" id="CAUYUJ010001547">
    <property type="protein sequence ID" value="CAK0796421.1"/>
    <property type="molecule type" value="Genomic_DNA"/>
</dbReference>
<evidence type="ECO:0000313" key="3">
    <source>
        <dbReference type="Proteomes" id="UP001189429"/>
    </source>
</evidence>
<feature type="region of interest" description="Disordered" evidence="1">
    <location>
        <begin position="1"/>
        <end position="161"/>
    </location>
</feature>
<keyword evidence="3" id="KW-1185">Reference proteome</keyword>
<name>A0ABN9PWE3_9DINO</name>
<protein>
    <submittedName>
        <fullName evidence="2">Uncharacterized protein</fullName>
    </submittedName>
</protein>
<feature type="compositionally biased region" description="Gly residues" evidence="1">
    <location>
        <begin position="148"/>
        <end position="157"/>
    </location>
</feature>
<reference evidence="2" key="1">
    <citation type="submission" date="2023-10" db="EMBL/GenBank/DDBJ databases">
        <authorList>
            <person name="Chen Y."/>
            <person name="Shah S."/>
            <person name="Dougan E. K."/>
            <person name="Thang M."/>
            <person name="Chan C."/>
        </authorList>
    </citation>
    <scope>NUCLEOTIDE SEQUENCE [LARGE SCALE GENOMIC DNA]</scope>
</reference>